<evidence type="ECO:0000256" key="2">
    <source>
        <dbReference type="ARBA" id="ARBA00023004"/>
    </source>
</evidence>
<dbReference type="InterPro" id="IPR017896">
    <property type="entry name" value="4Fe4S_Fe-S-bd"/>
</dbReference>
<reference evidence="7" key="1">
    <citation type="journal article" date="2019" name="Microbiol. Resour. Announc.">
        <title>Complete Genome Sequence of Halomonas olivaria, a Moderately Halophilic Bacterium Isolated from Olive Processing Effluents, Obtained by Nanopore Sequencing.</title>
        <authorList>
            <person name="Nagata S."/>
            <person name="Ii K.M."/>
            <person name="Tsukimi T."/>
            <person name="Miura M.C."/>
            <person name="Galipon J."/>
            <person name="Arakawa K."/>
        </authorList>
    </citation>
    <scope>NUCLEOTIDE SEQUENCE [LARGE SCALE GENOMIC DNA]</scope>
    <source>
        <strain evidence="7">TYRC17</strain>
    </source>
</reference>
<evidence type="ECO:0000259" key="5">
    <source>
        <dbReference type="PROSITE" id="PS51379"/>
    </source>
</evidence>
<feature type="compositionally biased region" description="Basic residues" evidence="4">
    <location>
        <begin position="133"/>
        <end position="148"/>
    </location>
</feature>
<evidence type="ECO:0000256" key="1">
    <source>
        <dbReference type="ARBA" id="ARBA00022723"/>
    </source>
</evidence>
<gene>
    <name evidence="6" type="ORF">HORIV_30590</name>
</gene>
<dbReference type="Gene3D" id="3.30.70.20">
    <property type="match status" value="1"/>
</dbReference>
<accession>A0ABM7GJ27</accession>
<protein>
    <recommendedName>
        <fullName evidence="5">4Fe-4S ferredoxin-type domain-containing protein</fullName>
    </recommendedName>
</protein>
<dbReference type="InterPro" id="IPR017900">
    <property type="entry name" value="4Fe4S_Fe_S_CS"/>
</dbReference>
<sequence>MVQGGPMMGTPLSTLDTPVTKLTNCLIAATREEFPPAPAESPCIRCGECESVCPVALLPQQLHWYARAQEDTKLERYHLFDCIECGACSYVCPSHIPLVVDYREAKAGYACSELKPQKPNTPNTASNFAKRGSPVKKPRNRHAGKPVRRNNAALPTRPSPAVSKSTCVAYGLPMLRLKHRSKG</sequence>
<dbReference type="PROSITE" id="PS51379">
    <property type="entry name" value="4FE4S_FER_2"/>
    <property type="match status" value="2"/>
</dbReference>
<evidence type="ECO:0000256" key="3">
    <source>
        <dbReference type="ARBA" id="ARBA00023014"/>
    </source>
</evidence>
<feature type="domain" description="4Fe-4S ferredoxin-type" evidence="5">
    <location>
        <begin position="73"/>
        <end position="102"/>
    </location>
</feature>
<dbReference type="Pfam" id="PF12838">
    <property type="entry name" value="Fer4_7"/>
    <property type="match status" value="1"/>
</dbReference>
<feature type="domain" description="4Fe-4S ferredoxin-type" evidence="5">
    <location>
        <begin position="34"/>
        <end position="63"/>
    </location>
</feature>
<dbReference type="InterPro" id="IPR010208">
    <property type="entry name" value="Ion_transpt_RnfC/RsxC"/>
</dbReference>
<proteinExistence type="predicted"/>
<evidence type="ECO:0000313" key="6">
    <source>
        <dbReference type="EMBL" id="BBI50638.1"/>
    </source>
</evidence>
<dbReference type="PANTHER" id="PTHR43034">
    <property type="entry name" value="ION-TRANSLOCATING OXIDOREDUCTASE COMPLEX SUBUNIT C"/>
    <property type="match status" value="1"/>
</dbReference>
<keyword evidence="3" id="KW-0411">Iron-sulfur</keyword>
<keyword evidence="1" id="KW-0479">Metal-binding</keyword>
<dbReference type="PROSITE" id="PS00198">
    <property type="entry name" value="4FE4S_FER_1"/>
    <property type="match status" value="1"/>
</dbReference>
<evidence type="ECO:0000256" key="4">
    <source>
        <dbReference type="SAM" id="MobiDB-lite"/>
    </source>
</evidence>
<keyword evidence="2" id="KW-0408">Iron</keyword>
<dbReference type="EMBL" id="AP019416">
    <property type="protein sequence ID" value="BBI50638.1"/>
    <property type="molecule type" value="Genomic_DNA"/>
</dbReference>
<dbReference type="SUPFAM" id="SSF46548">
    <property type="entry name" value="alpha-helical ferredoxin"/>
    <property type="match status" value="1"/>
</dbReference>
<feature type="region of interest" description="Disordered" evidence="4">
    <location>
        <begin position="117"/>
        <end position="160"/>
    </location>
</feature>
<feature type="compositionally biased region" description="Polar residues" evidence="4">
    <location>
        <begin position="118"/>
        <end position="127"/>
    </location>
</feature>
<dbReference type="Proteomes" id="UP000289555">
    <property type="component" value="Chromosome"/>
</dbReference>
<organism evidence="6 7">
    <name type="scientific">Vreelandella olivaria</name>
    <dbReference type="NCBI Taxonomy" id="390919"/>
    <lineage>
        <taxon>Bacteria</taxon>
        <taxon>Pseudomonadati</taxon>
        <taxon>Pseudomonadota</taxon>
        <taxon>Gammaproteobacteria</taxon>
        <taxon>Oceanospirillales</taxon>
        <taxon>Halomonadaceae</taxon>
        <taxon>Vreelandella</taxon>
    </lineage>
</organism>
<evidence type="ECO:0000313" key="7">
    <source>
        <dbReference type="Proteomes" id="UP000289555"/>
    </source>
</evidence>
<name>A0ABM7GJ27_9GAMM</name>
<keyword evidence="7" id="KW-1185">Reference proteome</keyword>
<dbReference type="PANTHER" id="PTHR43034:SF2">
    <property type="entry name" value="ION-TRANSLOCATING OXIDOREDUCTASE COMPLEX SUBUNIT C"/>
    <property type="match status" value="1"/>
</dbReference>